<comment type="catalytic activity">
    <reaction evidence="9 10">
        <text>L-histidyl-[translation elongation factor 2] + S-adenosyl-L-methionine = 2-[(3S)-amino-3-carboxypropyl]-L-histidyl-[translation elongation factor 2] + S-methyl-5'-thioadenosine + H(+)</text>
        <dbReference type="Rhea" id="RHEA:36783"/>
        <dbReference type="Rhea" id="RHEA-COMP:9748"/>
        <dbReference type="Rhea" id="RHEA-COMP:9749"/>
        <dbReference type="ChEBI" id="CHEBI:15378"/>
        <dbReference type="ChEBI" id="CHEBI:17509"/>
        <dbReference type="ChEBI" id="CHEBI:29979"/>
        <dbReference type="ChEBI" id="CHEBI:59789"/>
        <dbReference type="ChEBI" id="CHEBI:73995"/>
        <dbReference type="EC" id="2.5.1.108"/>
    </reaction>
</comment>
<dbReference type="Gene3D" id="3.40.50.11850">
    <property type="entry name" value="Diphthamide synthesis DPH1/DPH2 domain 2"/>
    <property type="match status" value="1"/>
</dbReference>
<accession>A0A7C4NLT1</accession>
<dbReference type="GO" id="GO:0017183">
    <property type="term" value="P:protein histidyl modification to diphthamide"/>
    <property type="evidence" value="ECO:0007669"/>
    <property type="project" value="UniProtKB-UniRule"/>
</dbReference>
<dbReference type="PANTHER" id="PTHR10762:SF1">
    <property type="entry name" value="2-(3-AMINO-3-CARBOXYPROPYL)HISTIDINE SYNTHASE SUBUNIT 1"/>
    <property type="match status" value="1"/>
</dbReference>
<comment type="pathway">
    <text evidence="2 10">Protein modification; peptidyl-diphthamide biosynthesis.</text>
</comment>
<dbReference type="UniPathway" id="UPA00559"/>
<proteinExistence type="inferred from homology"/>
<comment type="function">
    <text evidence="10">Catalyzes the first step of diphthamide biosynthesis, i.e. the transfer of the 3-amino-3-carboxypropyl group from S-adenosyl-L-methionine (SAM) to the C2 position of the imidazole ring of the target histidine residue in translation elongation factor 2 (EF-2).</text>
</comment>
<keyword evidence="4 10" id="KW-0808">Transferase</keyword>
<comment type="similarity">
    <text evidence="10">Belongs to the DPH1/DPH2 family.</text>
</comment>
<dbReference type="InterPro" id="IPR042263">
    <property type="entry name" value="DPH1/DPH2_1"/>
</dbReference>
<dbReference type="NCBIfam" id="TIGR00322">
    <property type="entry name" value="diphth2_R"/>
    <property type="match status" value="1"/>
</dbReference>
<evidence type="ECO:0000256" key="7">
    <source>
        <dbReference type="ARBA" id="ARBA00023004"/>
    </source>
</evidence>
<keyword evidence="7 10" id="KW-0408">Iron</keyword>
<dbReference type="EMBL" id="DTBD01000039">
    <property type="protein sequence ID" value="HGQ64522.1"/>
    <property type="molecule type" value="Genomic_DNA"/>
</dbReference>
<keyword evidence="8 10" id="KW-0411">Iron-sulfur</keyword>
<keyword evidence="5 10" id="KW-0949">S-adenosyl-L-methionine</keyword>
<dbReference type="InterPro" id="IPR035435">
    <property type="entry name" value="DPH1/DPH2_euk_archaea"/>
</dbReference>
<dbReference type="InterPro" id="IPR016435">
    <property type="entry name" value="DPH1/DPH2"/>
</dbReference>
<protein>
    <recommendedName>
        <fullName evidence="3 10">2-(3-amino-3-carboxypropyl)histidine synthase</fullName>
        <ecNumber evidence="3 10">2.5.1.108</ecNumber>
    </recommendedName>
</protein>
<dbReference type="EMBL" id="DTCK01000010">
    <property type="protein sequence ID" value="HGQ35378.1"/>
    <property type="molecule type" value="Genomic_DNA"/>
</dbReference>
<dbReference type="SFLD" id="SFLDS00032">
    <property type="entry name" value="Radical_SAM_3-amino-3-carboxyp"/>
    <property type="match status" value="1"/>
</dbReference>
<keyword evidence="6 10" id="KW-0479">Metal-binding</keyword>
<evidence type="ECO:0000256" key="2">
    <source>
        <dbReference type="ARBA" id="ARBA00005156"/>
    </source>
</evidence>
<evidence type="ECO:0000256" key="5">
    <source>
        <dbReference type="ARBA" id="ARBA00022691"/>
    </source>
</evidence>
<dbReference type="Gene3D" id="3.40.50.11860">
    <property type="entry name" value="Diphthamide synthesis DPH1/DPH2 domain 3"/>
    <property type="match status" value="1"/>
</dbReference>
<gene>
    <name evidence="12" type="ORF">ENU08_04685</name>
    <name evidence="11" type="ORF">ENU41_01695</name>
</gene>
<reference evidence="12" key="1">
    <citation type="journal article" date="2020" name="mSystems">
        <title>Genome- and Community-Level Interaction Insights into Carbon Utilization and Element Cycling Functions of Hydrothermarchaeota in Hydrothermal Sediment.</title>
        <authorList>
            <person name="Zhou Z."/>
            <person name="Liu Y."/>
            <person name="Xu W."/>
            <person name="Pan J."/>
            <person name="Luo Z.H."/>
            <person name="Li M."/>
        </authorList>
    </citation>
    <scope>NUCLEOTIDE SEQUENCE [LARGE SCALE GENOMIC DNA]</scope>
    <source>
        <strain evidence="12">SpSt-637</strain>
        <strain evidence="11">SpSt-667</strain>
    </source>
</reference>
<comment type="caution">
    <text evidence="12">The sequence shown here is derived from an EMBL/GenBank/DDBJ whole genome shotgun (WGS) entry which is preliminary data.</text>
</comment>
<dbReference type="GO" id="GO:0046872">
    <property type="term" value="F:metal ion binding"/>
    <property type="evidence" value="ECO:0007669"/>
    <property type="project" value="UniProtKB-KW"/>
</dbReference>
<dbReference type="PIRSF" id="PIRSF004967">
    <property type="entry name" value="DPH1"/>
    <property type="match status" value="1"/>
</dbReference>
<dbReference type="GO" id="GO:0090560">
    <property type="term" value="F:2-(3-amino-3-carboxypropyl)histidine synthase activity"/>
    <property type="evidence" value="ECO:0007669"/>
    <property type="project" value="UniProtKB-UniRule"/>
</dbReference>
<evidence type="ECO:0000256" key="6">
    <source>
        <dbReference type="ARBA" id="ARBA00022723"/>
    </source>
</evidence>
<name>A0A7C4NLT1_9CREN</name>
<evidence type="ECO:0000256" key="3">
    <source>
        <dbReference type="ARBA" id="ARBA00012221"/>
    </source>
</evidence>
<dbReference type="AlphaFoldDB" id="A0A7C4NLT1"/>
<organism evidence="12">
    <name type="scientific">Ignisphaera aggregans</name>
    <dbReference type="NCBI Taxonomy" id="334771"/>
    <lineage>
        <taxon>Archaea</taxon>
        <taxon>Thermoproteota</taxon>
        <taxon>Thermoprotei</taxon>
        <taxon>Desulfurococcales</taxon>
        <taxon>Desulfurococcaceae</taxon>
        <taxon>Ignisphaera</taxon>
    </lineage>
</organism>
<evidence type="ECO:0000256" key="9">
    <source>
        <dbReference type="ARBA" id="ARBA00048403"/>
    </source>
</evidence>
<evidence type="ECO:0000256" key="10">
    <source>
        <dbReference type="PIRNR" id="PIRNR004967"/>
    </source>
</evidence>
<dbReference type="InterPro" id="IPR042264">
    <property type="entry name" value="DPH1/DPH2_2"/>
</dbReference>
<evidence type="ECO:0000256" key="1">
    <source>
        <dbReference type="ARBA" id="ARBA00001966"/>
    </source>
</evidence>
<keyword evidence="10" id="KW-0004">4Fe-4S</keyword>
<evidence type="ECO:0000256" key="8">
    <source>
        <dbReference type="ARBA" id="ARBA00023014"/>
    </source>
</evidence>
<dbReference type="EC" id="2.5.1.108" evidence="3 10"/>
<comment type="cofactor">
    <cofactor evidence="1 10">
        <name>[4Fe-4S] cluster</name>
        <dbReference type="ChEBI" id="CHEBI:49883"/>
    </cofactor>
</comment>
<dbReference type="InterPro" id="IPR042265">
    <property type="entry name" value="DPH1/DPH2_3"/>
</dbReference>
<evidence type="ECO:0000256" key="4">
    <source>
        <dbReference type="ARBA" id="ARBA00022679"/>
    </source>
</evidence>
<dbReference type="Gene3D" id="3.40.50.11840">
    <property type="entry name" value="Diphthamide synthesis DPH1/DPH2 domain 1"/>
    <property type="match status" value="1"/>
</dbReference>
<dbReference type="PANTHER" id="PTHR10762">
    <property type="entry name" value="DIPHTHAMIDE BIOSYNTHESIS PROTEIN"/>
    <property type="match status" value="1"/>
</dbReference>
<evidence type="ECO:0000313" key="12">
    <source>
        <dbReference type="EMBL" id="HGQ64522.1"/>
    </source>
</evidence>
<evidence type="ECO:0000313" key="11">
    <source>
        <dbReference type="EMBL" id="HGQ35378.1"/>
    </source>
</evidence>
<dbReference type="Pfam" id="PF01866">
    <property type="entry name" value="Diphthamide_syn"/>
    <property type="match status" value="1"/>
</dbReference>
<dbReference type="GO" id="GO:0051539">
    <property type="term" value="F:4 iron, 4 sulfur cluster binding"/>
    <property type="evidence" value="ECO:0007669"/>
    <property type="project" value="UniProtKB-UniRule"/>
</dbReference>
<sequence length="326" mass="37406">MSVCLEHNFELDLIAQELKKIKAKRILVQLPEGFRICINLITQKLREHIGEDLEILYSLNPAYGPCLVDEYGANEVGADVIIHFGHVEYPFYRPSTKTMFIPVEFQAIDVDKVRSLLNTICKENTRVCLVSTSQHIKLCKRLEEVINKCQVIYKGVVYGCTTSDTENCDILVVVAGGRFSCLSQYLTLLKKEHNLTVYCLDPYANTLWDPKEEIRKILSTRIWKIHEALNKQRWLIVIGFYGQSRNELVKLLVNKLRERGFDVSVAKVLKIDRESLLNLGSSFDVVVIASCPYLAFDFYDLDIPVLTIGEALMIINGDMSRYIYPW</sequence>